<feature type="non-terminal residue" evidence="1">
    <location>
        <position position="57"/>
    </location>
</feature>
<comment type="caution">
    <text evidence="1">The sequence shown here is derived from an EMBL/GenBank/DDBJ whole genome shotgun (WGS) entry which is preliminary data.</text>
</comment>
<accession>A0A0F8WSP5</accession>
<sequence>MTTELKVTFTANPGAQEDFVKCQDPFPAFVGGFGSGKTAAGCLKVFGYMLTNPGANG</sequence>
<evidence type="ECO:0000313" key="1">
    <source>
        <dbReference type="EMBL" id="KKK59912.1"/>
    </source>
</evidence>
<gene>
    <name evidence="1" type="ORF">LCGC14_3029630</name>
</gene>
<proteinExistence type="predicted"/>
<protein>
    <recommendedName>
        <fullName evidence="2">Phage terminase large subunit N-terminal domain-containing protein</fullName>
    </recommendedName>
</protein>
<reference evidence="1" key="1">
    <citation type="journal article" date="2015" name="Nature">
        <title>Complex archaea that bridge the gap between prokaryotes and eukaryotes.</title>
        <authorList>
            <person name="Spang A."/>
            <person name="Saw J.H."/>
            <person name="Jorgensen S.L."/>
            <person name="Zaremba-Niedzwiedzka K."/>
            <person name="Martijn J."/>
            <person name="Lind A.E."/>
            <person name="van Eijk R."/>
            <person name="Schleper C."/>
            <person name="Guy L."/>
            <person name="Ettema T.J."/>
        </authorList>
    </citation>
    <scope>NUCLEOTIDE SEQUENCE</scope>
</reference>
<name>A0A0F8WSP5_9ZZZZ</name>
<dbReference type="EMBL" id="LAZR01063227">
    <property type="protein sequence ID" value="KKK59912.1"/>
    <property type="molecule type" value="Genomic_DNA"/>
</dbReference>
<dbReference type="AlphaFoldDB" id="A0A0F8WSP5"/>
<organism evidence="1">
    <name type="scientific">marine sediment metagenome</name>
    <dbReference type="NCBI Taxonomy" id="412755"/>
    <lineage>
        <taxon>unclassified sequences</taxon>
        <taxon>metagenomes</taxon>
        <taxon>ecological metagenomes</taxon>
    </lineage>
</organism>
<evidence type="ECO:0008006" key="2">
    <source>
        <dbReference type="Google" id="ProtNLM"/>
    </source>
</evidence>